<evidence type="ECO:0000313" key="3">
    <source>
        <dbReference type="Proteomes" id="UP000523447"/>
    </source>
</evidence>
<dbReference type="Proteomes" id="UP000523447">
    <property type="component" value="Unassembled WGS sequence"/>
</dbReference>
<accession>A0A7X6LZL0</accession>
<keyword evidence="3" id="KW-1185">Reference proteome</keyword>
<keyword evidence="1" id="KW-0732">Signal</keyword>
<comment type="caution">
    <text evidence="2">The sequence shown here is derived from an EMBL/GenBank/DDBJ whole genome shotgun (WGS) entry which is preliminary data.</text>
</comment>
<protein>
    <recommendedName>
        <fullName evidence="4">CARDB protein</fullName>
    </recommendedName>
</protein>
<proteinExistence type="predicted"/>
<gene>
    <name evidence="2" type="ORF">HGA07_17670</name>
</gene>
<dbReference type="EMBL" id="JAAXPE010000018">
    <property type="protein sequence ID" value="NKY87453.1"/>
    <property type="molecule type" value="Genomic_DNA"/>
</dbReference>
<organism evidence="2 3">
    <name type="scientific">Nocardia veterana</name>
    <dbReference type="NCBI Taxonomy" id="132249"/>
    <lineage>
        <taxon>Bacteria</taxon>
        <taxon>Bacillati</taxon>
        <taxon>Actinomycetota</taxon>
        <taxon>Actinomycetes</taxon>
        <taxon>Mycobacteriales</taxon>
        <taxon>Nocardiaceae</taxon>
        <taxon>Nocardia</taxon>
    </lineage>
</organism>
<evidence type="ECO:0000313" key="2">
    <source>
        <dbReference type="EMBL" id="NKY87453.1"/>
    </source>
</evidence>
<feature type="chain" id="PRO_5030603377" description="CARDB protein" evidence="1">
    <location>
        <begin position="30"/>
        <end position="134"/>
    </location>
</feature>
<dbReference type="AlphaFoldDB" id="A0A7X6LZL0"/>
<feature type="signal peptide" evidence="1">
    <location>
        <begin position="1"/>
        <end position="29"/>
    </location>
</feature>
<reference evidence="2 3" key="1">
    <citation type="submission" date="2020-04" db="EMBL/GenBank/DDBJ databases">
        <title>MicrobeNet Type strains.</title>
        <authorList>
            <person name="Nicholson A.C."/>
        </authorList>
    </citation>
    <scope>NUCLEOTIDE SEQUENCE [LARGE SCALE GENOMIC DNA]</scope>
    <source>
        <strain evidence="2 3">DSM 44445</strain>
    </source>
</reference>
<sequence>MRIRRFWAIAAGAAVAAAAMVGFAVPAQADSAGADLEVYTYCGGALPGLPPQLSVIIRNIGDAPAQNVTVDYWTPFGPAGSRSESVVAPGQIINYPIGTARTLELVTARVRSATPDVNVANNVVVDPMYCTVSF</sequence>
<name>A0A7X6LZL0_9NOCA</name>
<evidence type="ECO:0008006" key="4">
    <source>
        <dbReference type="Google" id="ProtNLM"/>
    </source>
</evidence>
<evidence type="ECO:0000256" key="1">
    <source>
        <dbReference type="SAM" id="SignalP"/>
    </source>
</evidence>
<dbReference type="RefSeq" id="WP_040718534.1">
    <property type="nucleotide sequence ID" value="NZ_CAWPHS010000010.1"/>
</dbReference>